<dbReference type="eggNOG" id="COG1943">
    <property type="taxonomic scope" value="Bacteria"/>
</dbReference>
<dbReference type="RefSeq" id="WP_021713514.1">
    <property type="nucleotide sequence ID" value="NZ_BATM01000020.1"/>
</dbReference>
<reference evidence="1 2" key="1">
    <citation type="submission" date="2013-09" db="EMBL/GenBank/DDBJ databases">
        <title>Whole genome shotgun sequence of Vibrio ezurae NBRC 102218.</title>
        <authorList>
            <person name="Yoshida I."/>
            <person name="Hosoyama A."/>
            <person name="Numata M."/>
            <person name="Hashimoto M."/>
            <person name="Hosoyama Y."/>
            <person name="Tsuchikane K."/>
            <person name="Noguchi M."/>
            <person name="Hirakata S."/>
            <person name="Ichikawa N."/>
            <person name="Ohji S."/>
            <person name="Yamazoe A."/>
            <person name="Fujita N."/>
        </authorList>
    </citation>
    <scope>NUCLEOTIDE SEQUENCE [LARGE SCALE GENOMIC DNA]</scope>
    <source>
        <strain evidence="1 2">NBRC 102218</strain>
    </source>
</reference>
<organism evidence="1 2">
    <name type="scientific">Vibrio ezurae NBRC 102218</name>
    <dbReference type="NCBI Taxonomy" id="1219080"/>
    <lineage>
        <taxon>Bacteria</taxon>
        <taxon>Pseudomonadati</taxon>
        <taxon>Pseudomonadota</taxon>
        <taxon>Gammaproteobacteria</taxon>
        <taxon>Vibrionales</taxon>
        <taxon>Vibrionaceae</taxon>
        <taxon>Vibrio</taxon>
    </lineage>
</organism>
<dbReference type="InterPro" id="IPR036515">
    <property type="entry name" value="Transposase_17_sf"/>
</dbReference>
<accession>U3B1H3</accession>
<dbReference type="PANTHER" id="PTHR34322:SF2">
    <property type="entry name" value="TRANSPOSASE IS200-LIKE DOMAIN-CONTAINING PROTEIN"/>
    <property type="match status" value="1"/>
</dbReference>
<sequence length="320" mass="37871">MTTARKQLVSVDATPYYHCVSRCVRQSYLCGHDYETHTCYDHRKQWVEQKLISLSYSYCIDICAYAIMSNHYHLVLYINKNKALALSQNEVVERWALEHKLPLLIKRWLKKELTHKSEEIKCHKIIEIWRSRLWDLSWFMKELNFEISCRANKEDNCKGHFWESRFKSQALLDHSALLSAMAYVDLNPVRAGMAQTPENSEFTSFKARLNALEQNENTPTYLLPFNKQGNQEDESSIPFGLWEYIELVDWTAREFRNGKTSLNIQLPHILHRLKFKQQNWLKVCTHLGHNKATAISERLYETKKAKLLLGKSKIHMYWLN</sequence>
<dbReference type="Proteomes" id="UP000016562">
    <property type="component" value="Unassembled WGS sequence"/>
</dbReference>
<evidence type="ECO:0000313" key="1">
    <source>
        <dbReference type="EMBL" id="GAD79805.1"/>
    </source>
</evidence>
<evidence type="ECO:0000313" key="2">
    <source>
        <dbReference type="Proteomes" id="UP000016562"/>
    </source>
</evidence>
<comment type="caution">
    <text evidence="1">The sequence shown here is derived from an EMBL/GenBank/DDBJ whole genome shotgun (WGS) entry which is preliminary data.</text>
</comment>
<dbReference type="EMBL" id="BATM01000020">
    <property type="protein sequence ID" value="GAD79805.1"/>
    <property type="molecule type" value="Genomic_DNA"/>
</dbReference>
<gene>
    <name evidence="1" type="ORF">VEZ01S_20_00770</name>
</gene>
<keyword evidence="2" id="KW-1185">Reference proteome</keyword>
<dbReference type="GO" id="GO:0004803">
    <property type="term" value="F:transposase activity"/>
    <property type="evidence" value="ECO:0007669"/>
    <property type="project" value="InterPro"/>
</dbReference>
<name>U3B1H3_9VIBR</name>
<protein>
    <recommendedName>
        <fullName evidence="3">Transposase IS200-like domain-containing protein</fullName>
    </recommendedName>
</protein>
<dbReference type="PANTHER" id="PTHR34322">
    <property type="entry name" value="TRANSPOSASE, Y1_TNP DOMAIN-CONTAINING"/>
    <property type="match status" value="1"/>
</dbReference>
<dbReference type="Gene3D" id="3.30.70.1290">
    <property type="entry name" value="Transposase IS200-like"/>
    <property type="match status" value="1"/>
</dbReference>
<dbReference type="GO" id="GO:0003677">
    <property type="term" value="F:DNA binding"/>
    <property type="evidence" value="ECO:0007669"/>
    <property type="project" value="InterPro"/>
</dbReference>
<evidence type="ECO:0008006" key="3">
    <source>
        <dbReference type="Google" id="ProtNLM"/>
    </source>
</evidence>
<dbReference type="GO" id="GO:0006313">
    <property type="term" value="P:DNA transposition"/>
    <property type="evidence" value="ECO:0007669"/>
    <property type="project" value="InterPro"/>
</dbReference>
<dbReference type="SUPFAM" id="SSF143422">
    <property type="entry name" value="Transposase IS200-like"/>
    <property type="match status" value="1"/>
</dbReference>
<dbReference type="STRING" id="1219080.VEZ01S_20_00770"/>
<proteinExistence type="predicted"/>
<dbReference type="AlphaFoldDB" id="U3B1H3"/>